<sequence length="585" mass="62083">MPEHHSFTALVRDRAAAHGDRVALVFSADPLGHSADETLTYAELDVAARRVAALLQGHGRAGDRVLLLNEPGTGFAAAFLGCLYAGMIAVPAPAPDGYRRQQERLAAIARDAGVTITLSETPGIGAVRTWAEESSLTGIACLTVDGPDLPEADAWIPYEPDRDTLAFLQYTSGSTGDPKGVMVDHENILANTEVFRRITGTGGDLRFGGWLPMYHDFGLIGLLLIPLCLGTTTVLMSPLAFVKRPHAWLRLLDRHRVNVSPAPNFAFDLCAQRIADDQVEGLDLSAVTHLLNGSEPIRVATLRSFAKRFAPYGLAPEALLPGYGMAEATLAVSCSVAGRGAVSTTVDAGRLALGALVPAPPGDGPGTFELPSSGPREEGVVIVDPASRAVLPDGSVGEIWIRGPQIARGYWGREDLTAATFGVRTAGGDGGYLRTGDLGVVHDGQLYVTGRIKELLIVRGRNLYPQDLEATVRTAHPVLARGVGAVFTVPAPDEEIVVVQECRARDLAEVGPAGLVQEIRQVLGREYGVAVGGVVLVRPAEVQRTTSGKIQRALTRDLFTGDGLTVLHEDLAPAVRQRYRAGRGV</sequence>
<dbReference type="AlphaFoldDB" id="A0A941AHJ4"/>
<keyword evidence="3" id="KW-0276">Fatty acid metabolism</keyword>
<dbReference type="Pfam" id="PF00501">
    <property type="entry name" value="AMP-binding"/>
    <property type="match status" value="1"/>
</dbReference>
<keyword evidence="5" id="KW-0472">Membrane</keyword>
<dbReference type="InterPro" id="IPR020845">
    <property type="entry name" value="AMP-binding_CS"/>
</dbReference>
<feature type="transmembrane region" description="Helical" evidence="5">
    <location>
        <begin position="217"/>
        <end position="241"/>
    </location>
</feature>
<dbReference type="Pfam" id="PF23024">
    <property type="entry name" value="AMP-dom_DIP2-like"/>
    <property type="match status" value="1"/>
</dbReference>
<comment type="similarity">
    <text evidence="1">Belongs to the ATP-dependent AMP-binding enzyme family.</text>
</comment>
<dbReference type="Gene3D" id="3.40.50.12780">
    <property type="entry name" value="N-terminal domain of ligase-like"/>
    <property type="match status" value="1"/>
</dbReference>
<evidence type="ECO:0000256" key="1">
    <source>
        <dbReference type="ARBA" id="ARBA00006432"/>
    </source>
</evidence>
<dbReference type="InterPro" id="IPR000873">
    <property type="entry name" value="AMP-dep_synth/lig_dom"/>
</dbReference>
<feature type="transmembrane region" description="Helical" evidence="5">
    <location>
        <begin position="74"/>
        <end position="94"/>
    </location>
</feature>
<dbReference type="GO" id="GO:0006633">
    <property type="term" value="P:fatty acid biosynthetic process"/>
    <property type="evidence" value="ECO:0007669"/>
    <property type="project" value="TreeGrafter"/>
</dbReference>
<reference evidence="8" key="1">
    <citation type="submission" date="2021-02" db="EMBL/GenBank/DDBJ databases">
        <title>Draft genome sequence of Microbispora sp. RL4-1S isolated from rice leaves in Thailand.</title>
        <authorList>
            <person name="Muangham S."/>
            <person name="Duangmal K."/>
        </authorList>
    </citation>
    <scope>NUCLEOTIDE SEQUENCE</scope>
    <source>
        <strain evidence="8">RL4-1S</strain>
    </source>
</reference>
<evidence type="ECO:0000259" key="6">
    <source>
        <dbReference type="Pfam" id="PF00501"/>
    </source>
</evidence>
<evidence type="ECO:0000256" key="4">
    <source>
        <dbReference type="ARBA" id="ARBA00023098"/>
    </source>
</evidence>
<dbReference type="InterPro" id="IPR042099">
    <property type="entry name" value="ANL_N_sf"/>
</dbReference>
<evidence type="ECO:0000313" key="9">
    <source>
        <dbReference type="Proteomes" id="UP000674234"/>
    </source>
</evidence>
<dbReference type="GO" id="GO:0016874">
    <property type="term" value="F:ligase activity"/>
    <property type="evidence" value="ECO:0007669"/>
    <property type="project" value="UniProtKB-KW"/>
</dbReference>
<dbReference type="InterPro" id="IPR045851">
    <property type="entry name" value="AMP-bd_C_sf"/>
</dbReference>
<evidence type="ECO:0000313" key="8">
    <source>
        <dbReference type="EMBL" id="MBP2702777.1"/>
    </source>
</evidence>
<keyword evidence="4" id="KW-0443">Lipid metabolism</keyword>
<comment type="caution">
    <text evidence="8">The sequence shown here is derived from an EMBL/GenBank/DDBJ whole genome shotgun (WGS) entry which is preliminary data.</text>
</comment>
<feature type="domain" description="AMP-dependent synthetase/ligase" evidence="6">
    <location>
        <begin position="12"/>
        <end position="411"/>
    </location>
</feature>
<dbReference type="PROSITE" id="PS00455">
    <property type="entry name" value="AMP_BINDING"/>
    <property type="match status" value="1"/>
</dbReference>
<name>A0A941AHJ4_9ACTN</name>
<dbReference type="CDD" id="cd05931">
    <property type="entry name" value="FAAL"/>
    <property type="match status" value="1"/>
</dbReference>
<dbReference type="EMBL" id="JAFCNB010000001">
    <property type="protein sequence ID" value="MBP2702777.1"/>
    <property type="molecule type" value="Genomic_DNA"/>
</dbReference>
<evidence type="ECO:0000259" key="7">
    <source>
        <dbReference type="Pfam" id="PF23024"/>
    </source>
</evidence>
<dbReference type="Proteomes" id="UP000674234">
    <property type="component" value="Unassembled WGS sequence"/>
</dbReference>
<dbReference type="InterPro" id="IPR040097">
    <property type="entry name" value="FAAL/FAAC"/>
</dbReference>
<dbReference type="FunFam" id="3.40.50.12780:FF:000013">
    <property type="entry name" value="Long-chain-fatty-acid--AMP ligase FadD32"/>
    <property type="match status" value="1"/>
</dbReference>
<protein>
    <submittedName>
        <fullName evidence="8">Fatty acyl-AMP ligase</fullName>
    </submittedName>
</protein>
<dbReference type="PANTHER" id="PTHR22754:SF32">
    <property type="entry name" value="DISCO-INTERACTING PROTEIN 2"/>
    <property type="match status" value="1"/>
</dbReference>
<proteinExistence type="inferred from homology"/>
<dbReference type="GO" id="GO:0071766">
    <property type="term" value="P:Actinobacterium-type cell wall biogenesis"/>
    <property type="evidence" value="ECO:0007669"/>
    <property type="project" value="UniProtKB-ARBA"/>
</dbReference>
<dbReference type="InterPro" id="IPR025110">
    <property type="entry name" value="AMP-bd_C"/>
</dbReference>
<evidence type="ECO:0000256" key="2">
    <source>
        <dbReference type="ARBA" id="ARBA00022598"/>
    </source>
</evidence>
<keyword evidence="9" id="KW-1185">Reference proteome</keyword>
<dbReference type="GO" id="GO:0005886">
    <property type="term" value="C:plasma membrane"/>
    <property type="evidence" value="ECO:0007669"/>
    <property type="project" value="TreeGrafter"/>
</dbReference>
<dbReference type="PANTHER" id="PTHR22754">
    <property type="entry name" value="DISCO-INTERACTING PROTEIN 2 DIP2 -RELATED"/>
    <property type="match status" value="1"/>
</dbReference>
<organism evidence="8 9">
    <name type="scientific">Microbispora oryzae</name>
    <dbReference type="NCBI Taxonomy" id="2806554"/>
    <lineage>
        <taxon>Bacteria</taxon>
        <taxon>Bacillati</taxon>
        <taxon>Actinomycetota</taxon>
        <taxon>Actinomycetes</taxon>
        <taxon>Streptosporangiales</taxon>
        <taxon>Streptosporangiaceae</taxon>
        <taxon>Microbispora</taxon>
    </lineage>
</organism>
<gene>
    <name evidence="8" type="ORF">JOL79_03040</name>
</gene>
<dbReference type="GO" id="GO:0070566">
    <property type="term" value="F:adenylyltransferase activity"/>
    <property type="evidence" value="ECO:0007669"/>
    <property type="project" value="TreeGrafter"/>
</dbReference>
<keyword evidence="5" id="KW-1133">Transmembrane helix</keyword>
<feature type="domain" description="AMP-binding enzyme C-terminal" evidence="7">
    <location>
        <begin position="454"/>
        <end position="564"/>
    </location>
</feature>
<keyword evidence="2 8" id="KW-0436">Ligase</keyword>
<keyword evidence="5" id="KW-0812">Transmembrane</keyword>
<dbReference type="Gene3D" id="3.30.300.30">
    <property type="match status" value="1"/>
</dbReference>
<evidence type="ECO:0000256" key="3">
    <source>
        <dbReference type="ARBA" id="ARBA00022832"/>
    </source>
</evidence>
<dbReference type="SUPFAM" id="SSF56801">
    <property type="entry name" value="Acetyl-CoA synthetase-like"/>
    <property type="match status" value="1"/>
</dbReference>
<accession>A0A941AHJ4</accession>
<dbReference type="RefSeq" id="WP_210154030.1">
    <property type="nucleotide sequence ID" value="NZ_JAFCNB010000001.1"/>
</dbReference>
<evidence type="ECO:0000256" key="5">
    <source>
        <dbReference type="SAM" id="Phobius"/>
    </source>
</evidence>